<feature type="domain" description="Histidine kinase" evidence="8">
    <location>
        <begin position="374"/>
        <end position="596"/>
    </location>
</feature>
<dbReference type="FunFam" id="3.30.565.10:FF:000010">
    <property type="entry name" value="Sensor histidine kinase RcsC"/>
    <property type="match status" value="1"/>
</dbReference>
<dbReference type="InterPro" id="IPR036890">
    <property type="entry name" value="HATPase_C_sf"/>
</dbReference>
<feature type="repeat" description="TPR" evidence="6">
    <location>
        <begin position="108"/>
        <end position="141"/>
    </location>
</feature>
<keyword evidence="7" id="KW-0812">Transmembrane</keyword>
<feature type="transmembrane region" description="Helical" evidence="7">
    <location>
        <begin position="314"/>
        <end position="335"/>
    </location>
</feature>
<dbReference type="Pfam" id="PF13181">
    <property type="entry name" value="TPR_8"/>
    <property type="match status" value="2"/>
</dbReference>
<reference evidence="10 11" key="1">
    <citation type="submission" date="2017-12" db="EMBL/GenBank/DDBJ databases">
        <title>Confluentibacter flavum sp. nov., isolated from the saline lake.</title>
        <authorList>
            <person name="Yu L."/>
        </authorList>
    </citation>
    <scope>NUCLEOTIDE SEQUENCE [LARGE SCALE GENOMIC DNA]</scope>
    <source>
        <strain evidence="10 11">3B</strain>
    </source>
</reference>
<dbReference type="SMART" id="SM00448">
    <property type="entry name" value="REC"/>
    <property type="match status" value="1"/>
</dbReference>
<accession>A0A2N3HG22</accession>
<keyword evidence="4" id="KW-0902">Two-component regulatory system</keyword>
<dbReference type="AlphaFoldDB" id="A0A2N3HG22"/>
<dbReference type="GO" id="GO:0000155">
    <property type="term" value="F:phosphorelay sensor kinase activity"/>
    <property type="evidence" value="ECO:0007669"/>
    <property type="project" value="InterPro"/>
</dbReference>
<dbReference type="PRINTS" id="PR00344">
    <property type="entry name" value="BCTRLSENSOR"/>
</dbReference>
<evidence type="ECO:0000259" key="8">
    <source>
        <dbReference type="PROSITE" id="PS50109"/>
    </source>
</evidence>
<dbReference type="InterPro" id="IPR001789">
    <property type="entry name" value="Sig_transdc_resp-reg_receiver"/>
</dbReference>
<keyword evidence="11" id="KW-1185">Reference proteome</keyword>
<dbReference type="PROSITE" id="PS50005">
    <property type="entry name" value="TPR"/>
    <property type="match status" value="1"/>
</dbReference>
<dbReference type="Proteomes" id="UP000233435">
    <property type="component" value="Unassembled WGS sequence"/>
</dbReference>
<keyword evidence="7" id="KW-1133">Transmembrane helix</keyword>
<dbReference type="CDD" id="cd16922">
    <property type="entry name" value="HATPase_EvgS-ArcB-TorS-like"/>
    <property type="match status" value="1"/>
</dbReference>
<evidence type="ECO:0000256" key="5">
    <source>
        <dbReference type="PROSITE-ProRule" id="PRU00169"/>
    </source>
</evidence>
<protein>
    <recommendedName>
        <fullName evidence="2">histidine kinase</fullName>
        <ecNumber evidence="2">2.7.13.3</ecNumber>
    </recommendedName>
</protein>
<dbReference type="EC" id="2.7.13.3" evidence="2"/>
<dbReference type="Pfam" id="PF00512">
    <property type="entry name" value="HisKA"/>
    <property type="match status" value="1"/>
</dbReference>
<sequence length="749" mass="85683">MKTNLLICFLSITSLTYGQRDREIIKQIDSINSTALIYYDNNDIVKSFNGFNKAKALSETIDDRYGNAIANYNLGHIYNLMQNDNAAENCYKAMLKSAKHTKDDYLIANAYISLGKLYKNNKAFENAISYFENALKYGLDIVNDNEKQQIQPLLFDIRINLSEALLNNNQFEQALISLLKVEESLKNNTASTYSKGYFNYIYGLYFVKQDLYNNANSRFKEAITLLEEDNKNLKLLSKAYEELSLSAAKSGNNEEAYVALLKHNNYRERFLNEEKLKEDLVTKSKFLIEDYKNNAHLANIEKLEQQQANNKIKMVNLIISITLSLLFASLITLYVSYTSKRKLSKTLEIRNSELEITKEQALKSSELKSKFISNVSHELRTPLYGVVGITSLLLSNNNLSYRDTKLLKSLKYSGDYLLNLINDILQVSKMENQKVELKNTSVNVKDLLESIANTFEYRLQETNNKIKIYIDNYVPEYIKCDNVRLSQVLINLIGNSVKFTESGTINLRARLLNIDNNQVGLRFEVEDDGIGIPEEKFATIFNNFSQLEAENNFNYQGTGLGLSITKKLIELFESKIELESEVGKGSKFSFNVNFEIDNNRTNSISDSDNKPNSLISETKKRRILVAEDNKINQIVTKNLLNKEGYLCTIVNNGLEAIEEIKNNNFDLILMDINMPLMNGNEATMAIRKFNDTIPVIALTAADIEDVKEDHKNIGYDDIITKPFDNYEFFQILSANINKQREITKFIKAS</sequence>
<dbReference type="InterPro" id="IPR019734">
    <property type="entry name" value="TPR_rpt"/>
</dbReference>
<feature type="modified residue" description="4-aspartylphosphate" evidence="5">
    <location>
        <position position="671"/>
    </location>
</feature>
<comment type="catalytic activity">
    <reaction evidence="1">
        <text>ATP + protein L-histidine = ADP + protein N-phospho-L-histidine.</text>
        <dbReference type="EC" id="2.7.13.3"/>
    </reaction>
</comment>
<dbReference type="PANTHER" id="PTHR45339:SF1">
    <property type="entry name" value="HYBRID SIGNAL TRANSDUCTION HISTIDINE KINASE J"/>
    <property type="match status" value="1"/>
</dbReference>
<organism evidence="10 11">
    <name type="scientific">Confluentibacter flavum</name>
    <dbReference type="NCBI Taxonomy" id="1909700"/>
    <lineage>
        <taxon>Bacteria</taxon>
        <taxon>Pseudomonadati</taxon>
        <taxon>Bacteroidota</taxon>
        <taxon>Flavobacteriia</taxon>
        <taxon>Flavobacteriales</taxon>
        <taxon>Flavobacteriaceae</taxon>
        <taxon>Confluentibacter</taxon>
    </lineage>
</organism>
<proteinExistence type="predicted"/>
<evidence type="ECO:0000256" key="3">
    <source>
        <dbReference type="ARBA" id="ARBA00022553"/>
    </source>
</evidence>
<dbReference type="SUPFAM" id="SSF47384">
    <property type="entry name" value="Homodimeric domain of signal transducing histidine kinase"/>
    <property type="match status" value="1"/>
</dbReference>
<dbReference type="OrthoDB" id="4457677at2"/>
<feature type="domain" description="Response regulatory" evidence="9">
    <location>
        <begin position="622"/>
        <end position="736"/>
    </location>
</feature>
<dbReference type="Gene3D" id="3.30.565.10">
    <property type="entry name" value="Histidine kinase-like ATPase, C-terminal domain"/>
    <property type="match status" value="1"/>
</dbReference>
<dbReference type="InterPro" id="IPR036097">
    <property type="entry name" value="HisK_dim/P_sf"/>
</dbReference>
<dbReference type="RefSeq" id="WP_106660878.1">
    <property type="nucleotide sequence ID" value="NZ_PJEO01000054.1"/>
</dbReference>
<name>A0A2N3HG22_9FLAO</name>
<evidence type="ECO:0000256" key="4">
    <source>
        <dbReference type="ARBA" id="ARBA00023012"/>
    </source>
</evidence>
<keyword evidence="7" id="KW-0472">Membrane</keyword>
<comment type="caution">
    <text evidence="10">The sequence shown here is derived from an EMBL/GenBank/DDBJ whole genome shotgun (WGS) entry which is preliminary data.</text>
</comment>
<dbReference type="SMART" id="SM00028">
    <property type="entry name" value="TPR"/>
    <property type="match status" value="4"/>
</dbReference>
<dbReference type="InterPro" id="IPR003661">
    <property type="entry name" value="HisK_dim/P_dom"/>
</dbReference>
<dbReference type="SUPFAM" id="SSF52172">
    <property type="entry name" value="CheY-like"/>
    <property type="match status" value="1"/>
</dbReference>
<dbReference type="SUPFAM" id="SSF55874">
    <property type="entry name" value="ATPase domain of HSP90 chaperone/DNA topoisomerase II/histidine kinase"/>
    <property type="match status" value="1"/>
</dbReference>
<evidence type="ECO:0000313" key="11">
    <source>
        <dbReference type="Proteomes" id="UP000233435"/>
    </source>
</evidence>
<dbReference type="PANTHER" id="PTHR45339">
    <property type="entry name" value="HYBRID SIGNAL TRANSDUCTION HISTIDINE KINASE J"/>
    <property type="match status" value="1"/>
</dbReference>
<dbReference type="CDD" id="cd17546">
    <property type="entry name" value="REC_hyHK_CKI1_RcsC-like"/>
    <property type="match status" value="1"/>
</dbReference>
<keyword evidence="3 5" id="KW-0597">Phosphoprotein</keyword>
<dbReference type="CDD" id="cd00082">
    <property type="entry name" value="HisKA"/>
    <property type="match status" value="1"/>
</dbReference>
<dbReference type="SUPFAM" id="SSF48452">
    <property type="entry name" value="TPR-like"/>
    <property type="match status" value="1"/>
</dbReference>
<dbReference type="Gene3D" id="1.25.40.10">
    <property type="entry name" value="Tetratricopeptide repeat domain"/>
    <property type="match status" value="1"/>
</dbReference>
<dbReference type="Gene3D" id="1.10.287.130">
    <property type="match status" value="1"/>
</dbReference>
<dbReference type="InterPro" id="IPR005467">
    <property type="entry name" value="His_kinase_dom"/>
</dbReference>
<dbReference type="Gene3D" id="3.40.50.2300">
    <property type="match status" value="1"/>
</dbReference>
<dbReference type="PROSITE" id="PS50109">
    <property type="entry name" value="HIS_KIN"/>
    <property type="match status" value="1"/>
</dbReference>
<dbReference type="SMART" id="SM00387">
    <property type="entry name" value="HATPase_c"/>
    <property type="match status" value="1"/>
</dbReference>
<dbReference type="PROSITE" id="PS50110">
    <property type="entry name" value="RESPONSE_REGULATORY"/>
    <property type="match status" value="1"/>
</dbReference>
<dbReference type="InterPro" id="IPR011006">
    <property type="entry name" value="CheY-like_superfamily"/>
</dbReference>
<dbReference type="EMBL" id="PJEO01000054">
    <property type="protein sequence ID" value="PKQ43926.1"/>
    <property type="molecule type" value="Genomic_DNA"/>
</dbReference>
<evidence type="ECO:0000259" key="9">
    <source>
        <dbReference type="PROSITE" id="PS50110"/>
    </source>
</evidence>
<evidence type="ECO:0000256" key="1">
    <source>
        <dbReference type="ARBA" id="ARBA00000085"/>
    </source>
</evidence>
<evidence type="ECO:0000256" key="6">
    <source>
        <dbReference type="PROSITE-ProRule" id="PRU00339"/>
    </source>
</evidence>
<evidence type="ECO:0000313" key="10">
    <source>
        <dbReference type="EMBL" id="PKQ43926.1"/>
    </source>
</evidence>
<dbReference type="InterPro" id="IPR003594">
    <property type="entry name" value="HATPase_dom"/>
</dbReference>
<dbReference type="SMART" id="SM00388">
    <property type="entry name" value="HisKA"/>
    <property type="match status" value="1"/>
</dbReference>
<gene>
    <name evidence="10" type="ORF">CSW08_16035</name>
</gene>
<dbReference type="Pfam" id="PF00072">
    <property type="entry name" value="Response_reg"/>
    <property type="match status" value="1"/>
</dbReference>
<dbReference type="InterPro" id="IPR004358">
    <property type="entry name" value="Sig_transdc_His_kin-like_C"/>
</dbReference>
<evidence type="ECO:0000256" key="2">
    <source>
        <dbReference type="ARBA" id="ARBA00012438"/>
    </source>
</evidence>
<evidence type="ECO:0000256" key="7">
    <source>
        <dbReference type="SAM" id="Phobius"/>
    </source>
</evidence>
<dbReference type="InterPro" id="IPR011990">
    <property type="entry name" value="TPR-like_helical_dom_sf"/>
</dbReference>
<keyword evidence="6" id="KW-0802">TPR repeat</keyword>
<dbReference type="Pfam" id="PF02518">
    <property type="entry name" value="HATPase_c"/>
    <property type="match status" value="1"/>
</dbReference>